<reference evidence="16" key="2">
    <citation type="submission" date="2025-08" db="UniProtKB">
        <authorList>
            <consortium name="Ensembl"/>
        </authorList>
    </citation>
    <scope>IDENTIFICATION</scope>
</reference>
<feature type="compositionally biased region" description="Basic and acidic residues" evidence="14">
    <location>
        <begin position="55"/>
        <end position="72"/>
    </location>
</feature>
<evidence type="ECO:0000256" key="11">
    <source>
        <dbReference type="ARBA" id="ARBA00023203"/>
    </source>
</evidence>
<dbReference type="GO" id="GO:0005856">
    <property type="term" value="C:cytoskeleton"/>
    <property type="evidence" value="ECO:0007669"/>
    <property type="project" value="UniProtKB-SubCell"/>
</dbReference>
<reference evidence="16 17" key="1">
    <citation type="submission" date="2009-12" db="EMBL/GenBank/DDBJ databases">
        <title>The Genome Sequence of Anolis carolinensis (Green Anole Lizard).</title>
        <authorList>
            <consortium name="The Genome Sequencing Platform"/>
            <person name="Di Palma F."/>
            <person name="Alfoldi J."/>
            <person name="Heiman D."/>
            <person name="Young S."/>
            <person name="Grabherr M."/>
            <person name="Johnson J."/>
            <person name="Lander E.S."/>
            <person name="Lindblad-Toh K."/>
        </authorList>
    </citation>
    <scope>NUCLEOTIDE SEQUENCE [LARGE SCALE GENOMIC DNA]</scope>
    <source>
        <strain evidence="16 17">JBL SC #1</strain>
    </source>
</reference>
<evidence type="ECO:0000256" key="4">
    <source>
        <dbReference type="ARBA" id="ARBA00010956"/>
    </source>
</evidence>
<sequence length="94" mass="10065">PVDSWRLTGAASGASRALLLEALSLEEILRLYNQPINEEQAWAVCYQCCGSLRRESTPGRRVESPSDIRIARDGAVTLDPGAGPGGAGRSRPFP</sequence>
<feature type="region of interest" description="Disordered" evidence="14">
    <location>
        <begin position="55"/>
        <end position="94"/>
    </location>
</feature>
<proteinExistence type="inferred from homology"/>
<evidence type="ECO:0000256" key="3">
    <source>
        <dbReference type="ARBA" id="ARBA00004413"/>
    </source>
</evidence>
<dbReference type="Gene3D" id="1.10.510.10">
    <property type="entry name" value="Transferase(Phosphotransferase) domain 1"/>
    <property type="match status" value="1"/>
</dbReference>
<dbReference type="AlphaFoldDB" id="A0A803TIT5"/>
<feature type="domain" description="KIND" evidence="15">
    <location>
        <begin position="23"/>
        <end position="94"/>
    </location>
</feature>
<name>A0A803TIT5_ANOCA</name>
<evidence type="ECO:0000256" key="13">
    <source>
        <dbReference type="ARBA" id="ARBA00023329"/>
    </source>
</evidence>
<evidence type="ECO:0000256" key="6">
    <source>
        <dbReference type="ARBA" id="ARBA00022475"/>
    </source>
</evidence>
<keyword evidence="9" id="KW-0653">Protein transport</keyword>
<dbReference type="GO" id="GO:0030659">
    <property type="term" value="C:cytoplasmic vesicle membrane"/>
    <property type="evidence" value="ECO:0007669"/>
    <property type="project" value="UniProtKB-SubCell"/>
</dbReference>
<dbReference type="PANTHER" id="PTHR21345:SF8">
    <property type="entry name" value="PROTEIN SPIRE HOMOLOG 1"/>
    <property type="match status" value="1"/>
</dbReference>
<evidence type="ECO:0000256" key="2">
    <source>
        <dbReference type="ARBA" id="ARBA00004245"/>
    </source>
</evidence>
<organism evidence="16 17">
    <name type="scientific">Anolis carolinensis</name>
    <name type="common">Green anole</name>
    <name type="synonym">American chameleon</name>
    <dbReference type="NCBI Taxonomy" id="28377"/>
    <lineage>
        <taxon>Eukaryota</taxon>
        <taxon>Metazoa</taxon>
        <taxon>Chordata</taxon>
        <taxon>Craniata</taxon>
        <taxon>Vertebrata</taxon>
        <taxon>Euteleostomi</taxon>
        <taxon>Lepidosauria</taxon>
        <taxon>Squamata</taxon>
        <taxon>Bifurcata</taxon>
        <taxon>Unidentata</taxon>
        <taxon>Episquamata</taxon>
        <taxon>Toxicofera</taxon>
        <taxon>Iguania</taxon>
        <taxon>Dactyloidae</taxon>
        <taxon>Anolis</taxon>
    </lineage>
</organism>
<keyword evidence="12" id="KW-0206">Cytoskeleton</keyword>
<dbReference type="GO" id="GO:0015031">
    <property type="term" value="P:protein transport"/>
    <property type="evidence" value="ECO:0007669"/>
    <property type="project" value="UniProtKB-KW"/>
</dbReference>
<evidence type="ECO:0000256" key="8">
    <source>
        <dbReference type="ARBA" id="ARBA00022737"/>
    </source>
</evidence>
<dbReference type="PANTHER" id="PTHR21345">
    <property type="entry name" value="SPIRE"/>
    <property type="match status" value="1"/>
</dbReference>
<dbReference type="GO" id="GO:0005886">
    <property type="term" value="C:plasma membrane"/>
    <property type="evidence" value="ECO:0007669"/>
    <property type="project" value="UniProtKB-SubCell"/>
</dbReference>
<dbReference type="Ensembl" id="ENSACAT00000056861.1">
    <property type="protein sequence ID" value="ENSACAP00000035125.1"/>
    <property type="gene ID" value="ENSACAG00000043353.1"/>
</dbReference>
<reference evidence="16" key="3">
    <citation type="submission" date="2025-09" db="UniProtKB">
        <authorList>
            <consortium name="Ensembl"/>
        </authorList>
    </citation>
    <scope>IDENTIFICATION</scope>
</reference>
<evidence type="ECO:0000313" key="16">
    <source>
        <dbReference type="Ensembl" id="ENSACAP00000035125.1"/>
    </source>
</evidence>
<evidence type="ECO:0000313" key="17">
    <source>
        <dbReference type="Proteomes" id="UP000001646"/>
    </source>
</evidence>
<dbReference type="GeneTree" id="ENSGT00390000003058"/>
<protein>
    <recommendedName>
        <fullName evidence="15">KIND domain-containing protein</fullName>
    </recommendedName>
</protein>
<evidence type="ECO:0000259" key="15">
    <source>
        <dbReference type="PROSITE" id="PS51377"/>
    </source>
</evidence>
<keyword evidence="10" id="KW-0472">Membrane</keyword>
<dbReference type="PROSITE" id="PS51377">
    <property type="entry name" value="KIND"/>
    <property type="match status" value="1"/>
</dbReference>
<comment type="similarity">
    <text evidence="4">Belongs to the spire family.</text>
</comment>
<dbReference type="InterPro" id="IPR011019">
    <property type="entry name" value="KIND_dom"/>
</dbReference>
<dbReference type="Proteomes" id="UP000001646">
    <property type="component" value="Chromosome 4"/>
</dbReference>
<keyword evidence="13" id="KW-0968">Cytoplasmic vesicle</keyword>
<dbReference type="InterPro" id="IPR029901">
    <property type="entry name" value="Spire"/>
</dbReference>
<evidence type="ECO:0000256" key="10">
    <source>
        <dbReference type="ARBA" id="ARBA00023136"/>
    </source>
</evidence>
<dbReference type="InParanoid" id="A0A803TIT5"/>
<accession>A0A803TIT5</accession>
<dbReference type="Pfam" id="PF16474">
    <property type="entry name" value="KIND"/>
    <property type="match status" value="1"/>
</dbReference>
<evidence type="ECO:0000256" key="14">
    <source>
        <dbReference type="SAM" id="MobiDB-lite"/>
    </source>
</evidence>
<keyword evidence="11" id="KW-0009">Actin-binding</keyword>
<dbReference type="GO" id="GO:0016192">
    <property type="term" value="P:vesicle-mediated transport"/>
    <property type="evidence" value="ECO:0007669"/>
    <property type="project" value="InterPro"/>
</dbReference>
<keyword evidence="5" id="KW-0813">Transport</keyword>
<comment type="subcellular location">
    <subcellularLocation>
        <location evidence="3">Cell membrane</location>
        <topology evidence="3">Peripheral membrane protein</topology>
        <orientation evidence="3">Cytoplasmic side</orientation>
    </subcellularLocation>
    <subcellularLocation>
        <location evidence="2">Cytoplasm</location>
        <location evidence="2">Cytoskeleton</location>
    </subcellularLocation>
    <subcellularLocation>
        <location evidence="1">Cytoplasmic vesicle membrane</location>
        <topology evidence="1">Peripheral membrane protein</topology>
        <orientation evidence="1">Cytoplasmic side</orientation>
    </subcellularLocation>
</comment>
<dbReference type="GO" id="GO:0003779">
    <property type="term" value="F:actin binding"/>
    <property type="evidence" value="ECO:0007669"/>
    <property type="project" value="UniProtKB-KW"/>
</dbReference>
<keyword evidence="7" id="KW-0963">Cytoplasm</keyword>
<evidence type="ECO:0000256" key="7">
    <source>
        <dbReference type="ARBA" id="ARBA00022490"/>
    </source>
</evidence>
<keyword evidence="8" id="KW-0677">Repeat</keyword>
<evidence type="ECO:0000256" key="5">
    <source>
        <dbReference type="ARBA" id="ARBA00022448"/>
    </source>
</evidence>
<dbReference type="GO" id="GO:0045010">
    <property type="term" value="P:actin nucleation"/>
    <property type="evidence" value="ECO:0007669"/>
    <property type="project" value="InterPro"/>
</dbReference>
<evidence type="ECO:0000256" key="12">
    <source>
        <dbReference type="ARBA" id="ARBA00023212"/>
    </source>
</evidence>
<keyword evidence="6" id="KW-1003">Cell membrane</keyword>
<keyword evidence="17" id="KW-1185">Reference proteome</keyword>
<evidence type="ECO:0000256" key="1">
    <source>
        <dbReference type="ARBA" id="ARBA00004180"/>
    </source>
</evidence>
<evidence type="ECO:0000256" key="9">
    <source>
        <dbReference type="ARBA" id="ARBA00022927"/>
    </source>
</evidence>